<dbReference type="Pfam" id="PF14568">
    <property type="entry name" value="SUKH_6"/>
    <property type="match status" value="1"/>
</dbReference>
<keyword evidence="2" id="KW-1185">Reference proteome</keyword>
<proteinExistence type="predicted"/>
<dbReference type="RefSeq" id="WP_149189836.1">
    <property type="nucleotide sequence ID" value="NZ_VTOZ01000033.1"/>
</dbReference>
<organism evidence="1 2">
    <name type="scientific">Selenomonas caprae</name>
    <dbReference type="NCBI Taxonomy" id="2606905"/>
    <lineage>
        <taxon>Bacteria</taxon>
        <taxon>Bacillati</taxon>
        <taxon>Bacillota</taxon>
        <taxon>Negativicutes</taxon>
        <taxon>Selenomonadales</taxon>
        <taxon>Selenomonadaceae</taxon>
        <taxon>Selenomonas</taxon>
    </lineage>
</organism>
<reference evidence="1 2" key="1">
    <citation type="submission" date="2019-08" db="EMBL/GenBank/DDBJ databases">
        <title>Selenomonas sp. mPRGC5 and Selenomonas sp. mPRGC8 isolated from ruminal fluid of dairy goat (Capra hircus).</title>
        <authorList>
            <person name="Poothong S."/>
            <person name="Nuengjamnong C."/>
            <person name="Tanasupawat S."/>
        </authorList>
    </citation>
    <scope>NUCLEOTIDE SEQUENCE [LARGE SCALE GENOMIC DNA]</scope>
    <source>
        <strain evidence="2">mPRGC8</strain>
    </source>
</reference>
<sequence>MNDFSWLKKCSYNEYGYDNYNPEYKHRFLQQNEEKIEAEEKRMNRKFPGELRDFYLQIGAGSLCIFNHDNHDEIMQPEDVVNFILGEDYFETCSYRDEVNMNTTMVFFSLGDDVYFSLDLSQMDKDGICPIVAYPEYEPIVLAYSLKEFIMKMEKKLDFYEELL</sequence>
<evidence type="ECO:0000313" key="1">
    <source>
        <dbReference type="EMBL" id="TYZ27075.1"/>
    </source>
</evidence>
<comment type="caution">
    <text evidence="1">The sequence shown here is derived from an EMBL/GenBank/DDBJ whole genome shotgun (WGS) entry which is preliminary data.</text>
</comment>
<dbReference type="AlphaFoldDB" id="A0A5D6WIW8"/>
<dbReference type="Gene3D" id="3.40.1580.10">
    <property type="entry name" value="SMI1/KNR4-like"/>
    <property type="match status" value="1"/>
</dbReference>
<dbReference type="Proteomes" id="UP000322783">
    <property type="component" value="Unassembled WGS sequence"/>
</dbReference>
<evidence type="ECO:0000313" key="2">
    <source>
        <dbReference type="Proteomes" id="UP000322783"/>
    </source>
</evidence>
<protein>
    <recommendedName>
        <fullName evidence="3">SMI1/KNR4 family protein</fullName>
    </recommendedName>
</protein>
<name>A0A5D6WIW8_9FIRM</name>
<evidence type="ECO:0008006" key="3">
    <source>
        <dbReference type="Google" id="ProtNLM"/>
    </source>
</evidence>
<gene>
    <name evidence="1" type="ORF">FZ041_12695</name>
</gene>
<dbReference type="EMBL" id="VTOZ01000033">
    <property type="protein sequence ID" value="TYZ27075.1"/>
    <property type="molecule type" value="Genomic_DNA"/>
</dbReference>
<dbReference type="SUPFAM" id="SSF160631">
    <property type="entry name" value="SMI1/KNR4-like"/>
    <property type="match status" value="1"/>
</dbReference>
<accession>A0A5D6WIW8</accession>
<dbReference type="InterPro" id="IPR037883">
    <property type="entry name" value="Knr4/Smi1-like_sf"/>
</dbReference>